<keyword evidence="3" id="KW-1185">Reference proteome</keyword>
<accession>G2E3J7</accession>
<feature type="signal peptide" evidence="1">
    <location>
        <begin position="1"/>
        <end position="24"/>
    </location>
</feature>
<name>G2E3J7_9GAMM</name>
<dbReference type="RefSeq" id="WP_007041573.1">
    <property type="nucleotide sequence ID" value="NZ_AFWT01000020.1"/>
</dbReference>
<dbReference type="Proteomes" id="UP000004200">
    <property type="component" value="Unassembled WGS sequence"/>
</dbReference>
<dbReference type="InterPro" id="IPR013424">
    <property type="entry name" value="Ice-binding_C"/>
</dbReference>
<organism evidence="2 3">
    <name type="scientific">Thiorhodococcus drewsii AZ1</name>
    <dbReference type="NCBI Taxonomy" id="765913"/>
    <lineage>
        <taxon>Bacteria</taxon>
        <taxon>Pseudomonadati</taxon>
        <taxon>Pseudomonadota</taxon>
        <taxon>Gammaproteobacteria</taxon>
        <taxon>Chromatiales</taxon>
        <taxon>Chromatiaceae</taxon>
        <taxon>Thiorhodococcus</taxon>
    </lineage>
</organism>
<proteinExistence type="predicted"/>
<sequence>MKKLFLGAIGSVALMLGPVSSALACLDCDPSTSWENSVSIKQDVWEKNLLGIGSGVSYLTPMKWDWTESAKNSAKNGEMSVFLDMSYRGLTDGWKENWSKVEVSSYGSSVVQTIALTGNSLSVQLDAKVVEALAAYAEDHSWSDKHNTYYDTGLNFKFYETGENLFSNVFSLKSAKVSFDCTPTSVPVPAAAPLFLGGLGLVGWAGRRRRQKVASVS</sequence>
<comment type="caution">
    <text evidence="2">The sequence shown here is derived from an EMBL/GenBank/DDBJ whole genome shotgun (WGS) entry which is preliminary data.</text>
</comment>
<evidence type="ECO:0000313" key="2">
    <source>
        <dbReference type="EMBL" id="EGV30110.1"/>
    </source>
</evidence>
<keyword evidence="1" id="KW-0732">Signal</keyword>
<dbReference type="EMBL" id="AFWT01000020">
    <property type="protein sequence ID" value="EGV30110.1"/>
    <property type="molecule type" value="Genomic_DNA"/>
</dbReference>
<evidence type="ECO:0000313" key="3">
    <source>
        <dbReference type="Proteomes" id="UP000004200"/>
    </source>
</evidence>
<gene>
    <name evidence="2" type="ORF">ThidrDRAFT_2860</name>
</gene>
<evidence type="ECO:0000256" key="1">
    <source>
        <dbReference type="SAM" id="SignalP"/>
    </source>
</evidence>
<reference evidence="2 3" key="1">
    <citation type="submission" date="2011-06" db="EMBL/GenBank/DDBJ databases">
        <title>The draft genome of Thiorhodococcus drewsii AZ1.</title>
        <authorList>
            <consortium name="US DOE Joint Genome Institute (JGI-PGF)"/>
            <person name="Lucas S."/>
            <person name="Han J."/>
            <person name="Lapidus A."/>
            <person name="Cheng J.-F."/>
            <person name="Goodwin L."/>
            <person name="Pitluck S."/>
            <person name="Peters L."/>
            <person name="Land M.L."/>
            <person name="Hauser L."/>
            <person name="Vogl K."/>
            <person name="Liu Z."/>
            <person name="Imhoff J."/>
            <person name="Thiel V."/>
            <person name="Frigaard N.-U."/>
            <person name="Bryant D.A."/>
            <person name="Woyke T.J."/>
        </authorList>
    </citation>
    <scope>NUCLEOTIDE SEQUENCE [LARGE SCALE GENOMIC DNA]</scope>
    <source>
        <strain evidence="2 3">AZ1</strain>
    </source>
</reference>
<dbReference type="AlphaFoldDB" id="G2E3J7"/>
<dbReference type="PROSITE" id="PS51257">
    <property type="entry name" value="PROKAR_LIPOPROTEIN"/>
    <property type="match status" value="1"/>
</dbReference>
<dbReference type="NCBIfam" id="TIGR02595">
    <property type="entry name" value="PEP_CTERM"/>
    <property type="match status" value="1"/>
</dbReference>
<feature type="chain" id="PRO_5003429236" evidence="1">
    <location>
        <begin position="25"/>
        <end position="217"/>
    </location>
</feature>
<protein>
    <submittedName>
        <fullName evidence="2">PEP motif putative anchor domain protein</fullName>
    </submittedName>
</protein>